<dbReference type="InterPro" id="IPR043708">
    <property type="entry name" value="DUF5648"/>
</dbReference>
<name>A0ABV2JM06_9STRE</name>
<accession>A0ABV2JM06</accession>
<gene>
    <name evidence="2" type="ORF">ABID27_000555</name>
</gene>
<organism evidence="2 3">
    <name type="scientific">Streptococcus gallinaceus</name>
    <dbReference type="NCBI Taxonomy" id="165758"/>
    <lineage>
        <taxon>Bacteria</taxon>
        <taxon>Bacillati</taxon>
        <taxon>Bacillota</taxon>
        <taxon>Bacilli</taxon>
        <taxon>Lactobacillales</taxon>
        <taxon>Streptococcaceae</taxon>
        <taxon>Streptococcus</taxon>
    </lineage>
</organism>
<evidence type="ECO:0000259" key="1">
    <source>
        <dbReference type="Pfam" id="PF18885"/>
    </source>
</evidence>
<sequence length="252" mass="27596">MKKDSFKKLLIGILVGLSTLVSVGVHADTTIYRLYNRINGEHLYTADANEKEVLFRQHGWGYEGESWHAPDAGQGAPVYRLYNPRLQNHLYTIDTNEVAVLTSKHGWKTDNGGRPVFYSGGNVAIYRVYNKALRGLHHLTTDTNEYNVLPSHGWRQEGIKLNAIRVGVPIRTQYYEALPSGASNIENTGSQYTLEADVSVSGSGTGYHAKILAVSPVSGISFGLQYDVAARAPHTGKTSFMVENIGNNTAGG</sequence>
<protein>
    <recommendedName>
        <fullName evidence="1">DUF5648 domain-containing protein</fullName>
    </recommendedName>
</protein>
<feature type="domain" description="DUF5648" evidence="1">
    <location>
        <begin position="31"/>
        <end position="162"/>
    </location>
</feature>
<dbReference type="Proteomes" id="UP001549055">
    <property type="component" value="Unassembled WGS sequence"/>
</dbReference>
<dbReference type="RefSeq" id="WP_354280088.1">
    <property type="nucleotide sequence ID" value="NZ_JBEPMK010000002.1"/>
</dbReference>
<reference evidence="2 3" key="1">
    <citation type="submission" date="2024-06" db="EMBL/GenBank/DDBJ databases">
        <title>Genomic Encyclopedia of Type Strains, Phase IV (KMG-IV): sequencing the most valuable type-strain genomes for metagenomic binning, comparative biology and taxonomic classification.</title>
        <authorList>
            <person name="Goeker M."/>
        </authorList>
    </citation>
    <scope>NUCLEOTIDE SEQUENCE [LARGE SCALE GENOMIC DNA]</scope>
    <source>
        <strain evidence="2 3">DSM 15349</strain>
    </source>
</reference>
<dbReference type="EMBL" id="JBEPMK010000002">
    <property type="protein sequence ID" value="MET3643933.1"/>
    <property type="molecule type" value="Genomic_DNA"/>
</dbReference>
<dbReference type="Pfam" id="PF18885">
    <property type="entry name" value="DUF5648"/>
    <property type="match status" value="1"/>
</dbReference>
<evidence type="ECO:0000313" key="2">
    <source>
        <dbReference type="EMBL" id="MET3643933.1"/>
    </source>
</evidence>
<proteinExistence type="predicted"/>
<keyword evidence="3" id="KW-1185">Reference proteome</keyword>
<comment type="caution">
    <text evidence="2">The sequence shown here is derived from an EMBL/GenBank/DDBJ whole genome shotgun (WGS) entry which is preliminary data.</text>
</comment>
<evidence type="ECO:0000313" key="3">
    <source>
        <dbReference type="Proteomes" id="UP001549055"/>
    </source>
</evidence>